<dbReference type="AlphaFoldDB" id="A0A6J6XJK9"/>
<accession>A0A6J6XJK9</accession>
<name>A0A6J6XJK9_9ZZZZ</name>
<dbReference type="InterPro" id="IPR034660">
    <property type="entry name" value="DinB/YfiT-like"/>
</dbReference>
<dbReference type="InterPro" id="IPR024775">
    <property type="entry name" value="DinB-like"/>
</dbReference>
<evidence type="ECO:0000313" key="2">
    <source>
        <dbReference type="EMBL" id="CAB4796649.1"/>
    </source>
</evidence>
<dbReference type="Pfam" id="PF12867">
    <property type="entry name" value="DinB_2"/>
    <property type="match status" value="1"/>
</dbReference>
<evidence type="ECO:0000259" key="1">
    <source>
        <dbReference type="Pfam" id="PF12867"/>
    </source>
</evidence>
<feature type="domain" description="DinB-like" evidence="1">
    <location>
        <begin position="93"/>
        <end position="229"/>
    </location>
</feature>
<dbReference type="Gene3D" id="1.20.120.450">
    <property type="entry name" value="dinb family like domain"/>
    <property type="match status" value="1"/>
</dbReference>
<proteinExistence type="predicted"/>
<reference evidence="2" key="1">
    <citation type="submission" date="2020-05" db="EMBL/GenBank/DDBJ databases">
        <authorList>
            <person name="Chiriac C."/>
            <person name="Salcher M."/>
            <person name="Ghai R."/>
            <person name="Kavagutti S V."/>
        </authorList>
    </citation>
    <scope>NUCLEOTIDE SEQUENCE</scope>
</reference>
<dbReference type="EMBL" id="CAFAAI010000116">
    <property type="protein sequence ID" value="CAB4796649.1"/>
    <property type="molecule type" value="Genomic_DNA"/>
</dbReference>
<protein>
    <submittedName>
        <fullName evidence="2">Unannotated protein</fullName>
    </submittedName>
</protein>
<gene>
    <name evidence="2" type="ORF">UFOPK2992_00775</name>
</gene>
<organism evidence="2">
    <name type="scientific">freshwater metagenome</name>
    <dbReference type="NCBI Taxonomy" id="449393"/>
    <lineage>
        <taxon>unclassified sequences</taxon>
        <taxon>metagenomes</taxon>
        <taxon>ecological metagenomes</taxon>
    </lineage>
</organism>
<dbReference type="SUPFAM" id="SSF109854">
    <property type="entry name" value="DinB/YfiT-like putative metalloenzymes"/>
    <property type="match status" value="1"/>
</dbReference>
<dbReference type="Gene3D" id="2.160.20.80">
    <property type="entry name" value="E3 ubiquitin-protein ligase SopA"/>
    <property type="match status" value="1"/>
</dbReference>
<sequence length="236" mass="27261">MPESFDDRDLSESSFWGVQLRHATFRDTDFSDSRFFHVFLKNVSIDGEINNLVINGVDVTDYVNQHDRWWPLRNNLAPDTKERIVESWTALGKEWSKLLGLVLTARPSVVNQSVNGEWTLNQTLRHLIFAMDKWFMLPVLGQHSFSAIGLPNSSSQARPWPGLDLNQNPDFEEVMATRSDQHKRFGEFISGMRMEELPETVAIEENGNVPALMCLHVVLEEEFEHLRYMIRDLAVE</sequence>
<dbReference type="SUPFAM" id="SSF141571">
    <property type="entry name" value="Pentapeptide repeat-like"/>
    <property type="match status" value="1"/>
</dbReference>